<feature type="transmembrane region" description="Helical" evidence="1">
    <location>
        <begin position="312"/>
        <end position="333"/>
    </location>
</feature>
<evidence type="ECO:0000313" key="2">
    <source>
        <dbReference type="EMBL" id="GAA3949583.1"/>
    </source>
</evidence>
<feature type="transmembrane region" description="Helical" evidence="1">
    <location>
        <begin position="6"/>
        <end position="31"/>
    </location>
</feature>
<proteinExistence type="predicted"/>
<accession>A0ABP7NMC1</accession>
<dbReference type="EMBL" id="BAABBO010000001">
    <property type="protein sequence ID" value="GAA3949583.1"/>
    <property type="molecule type" value="Genomic_DNA"/>
</dbReference>
<gene>
    <name evidence="2" type="ORF">GCM10022278_05940</name>
</gene>
<sequence>MNVSWAFLAVFQDLMVEIALLTGLLVALALIRFRDTMALFWLKLRINVPVLGLSARLSRQLSHDPASGWFRAEHALCRAFRAHAIDLDRRVNAYDQSVSYLRKCQELGRQRLSIPGWSVIAIMVFLEAIGFSYVLAGYTLPGASEALKQQGAVGIALLVSVLLVYMTHYSGHELHHNDLVRKIRIWFRQSGASEEQLEPNTQVSLANEDADNHEPAWCQLLNRLQTNADITPTYRITIATVIMVILIAIGATYVRGQVLEQDNLEQQRVGPSLAAPSTDLYTELYVPAELETEQRAIDQQLDEASRHADLKAGWGTFLVLAVIFVFLQILSIIMGYRTGFAAREAATARSTIGRFRTRQQFLDYHERKRTDVLMSAQAALENLQSRMLNRAESRGVSPEKLDLLQHTGGRTFQSWLEHDCGSRPPATQAADARATETRSRGGLQIVSTPGLAAHAANQSDNLDEAEILSWMSRFGWSRERTISALLKHRTRQFSAAGLSEEAALNMLQGEPAFRKGRPRS</sequence>
<dbReference type="Proteomes" id="UP001501337">
    <property type="component" value="Unassembled WGS sequence"/>
</dbReference>
<feature type="transmembrane region" description="Helical" evidence="1">
    <location>
        <begin position="147"/>
        <end position="166"/>
    </location>
</feature>
<reference evidence="3" key="1">
    <citation type="journal article" date="2019" name="Int. J. Syst. Evol. Microbiol.">
        <title>The Global Catalogue of Microorganisms (GCM) 10K type strain sequencing project: providing services to taxonomists for standard genome sequencing and annotation.</title>
        <authorList>
            <consortium name="The Broad Institute Genomics Platform"/>
            <consortium name="The Broad Institute Genome Sequencing Center for Infectious Disease"/>
            <person name="Wu L."/>
            <person name="Ma J."/>
        </authorList>
    </citation>
    <scope>NUCLEOTIDE SEQUENCE [LARGE SCALE GENOMIC DNA]</scope>
    <source>
        <strain evidence="3">JCM 17555</strain>
    </source>
</reference>
<keyword evidence="1" id="KW-0812">Transmembrane</keyword>
<dbReference type="RefSeq" id="WP_344803117.1">
    <property type="nucleotide sequence ID" value="NZ_BAABBO010000001.1"/>
</dbReference>
<comment type="caution">
    <text evidence="2">The sequence shown here is derived from an EMBL/GenBank/DDBJ whole genome shotgun (WGS) entry which is preliminary data.</text>
</comment>
<protein>
    <submittedName>
        <fullName evidence="2">Uncharacterized protein</fullName>
    </submittedName>
</protein>
<feature type="transmembrane region" description="Helical" evidence="1">
    <location>
        <begin position="112"/>
        <end position="135"/>
    </location>
</feature>
<feature type="transmembrane region" description="Helical" evidence="1">
    <location>
        <begin position="233"/>
        <end position="254"/>
    </location>
</feature>
<evidence type="ECO:0000256" key="1">
    <source>
        <dbReference type="SAM" id="Phobius"/>
    </source>
</evidence>
<evidence type="ECO:0000313" key="3">
    <source>
        <dbReference type="Proteomes" id="UP001501337"/>
    </source>
</evidence>
<name>A0ABP7NMC1_9GAMM</name>
<keyword evidence="1" id="KW-1133">Transmembrane helix</keyword>
<keyword evidence="1" id="KW-0472">Membrane</keyword>
<organism evidence="2 3">
    <name type="scientific">Allohahella marinimesophila</name>
    <dbReference type="NCBI Taxonomy" id="1054972"/>
    <lineage>
        <taxon>Bacteria</taxon>
        <taxon>Pseudomonadati</taxon>
        <taxon>Pseudomonadota</taxon>
        <taxon>Gammaproteobacteria</taxon>
        <taxon>Oceanospirillales</taxon>
        <taxon>Hahellaceae</taxon>
        <taxon>Allohahella</taxon>
    </lineage>
</organism>
<keyword evidence="3" id="KW-1185">Reference proteome</keyword>